<comment type="subcellular location">
    <subcellularLocation>
        <location evidence="2">Cell membrane</location>
        <topology evidence="2">Multi-pass membrane protein</topology>
    </subcellularLocation>
</comment>
<evidence type="ECO:0000313" key="16">
    <source>
        <dbReference type="Proteomes" id="UP000218767"/>
    </source>
</evidence>
<feature type="transmembrane region" description="Helical" evidence="13">
    <location>
        <begin position="143"/>
        <end position="165"/>
    </location>
</feature>
<keyword evidence="8" id="KW-0249">Electron transport</keyword>
<protein>
    <recommendedName>
        <fullName evidence="14">Cytochrome b561 bacterial/Ni-hydrogenase domain-containing protein</fullName>
    </recommendedName>
</protein>
<evidence type="ECO:0000256" key="9">
    <source>
        <dbReference type="ARBA" id="ARBA00022989"/>
    </source>
</evidence>
<keyword evidence="6 13" id="KW-0812">Transmembrane</keyword>
<organism evidence="15 16">
    <name type="scientific">SAR86 cluster bacterium</name>
    <dbReference type="NCBI Taxonomy" id="2030880"/>
    <lineage>
        <taxon>Bacteria</taxon>
        <taxon>Pseudomonadati</taxon>
        <taxon>Pseudomonadota</taxon>
        <taxon>Gammaproteobacteria</taxon>
        <taxon>SAR86 cluster</taxon>
    </lineage>
</organism>
<dbReference type="InterPro" id="IPR052168">
    <property type="entry name" value="Cytochrome_b561_oxidase"/>
</dbReference>
<feature type="transmembrane region" description="Helical" evidence="13">
    <location>
        <begin position="71"/>
        <end position="89"/>
    </location>
</feature>
<dbReference type="EMBL" id="NVUL01000011">
    <property type="protein sequence ID" value="PCI80245.1"/>
    <property type="molecule type" value="Genomic_DNA"/>
</dbReference>
<keyword evidence="3" id="KW-0813">Transport</keyword>
<evidence type="ECO:0000256" key="10">
    <source>
        <dbReference type="ARBA" id="ARBA00023004"/>
    </source>
</evidence>
<dbReference type="GO" id="GO:0005886">
    <property type="term" value="C:plasma membrane"/>
    <property type="evidence" value="ECO:0007669"/>
    <property type="project" value="UniProtKB-SubCell"/>
</dbReference>
<keyword evidence="10" id="KW-0408">Iron</keyword>
<dbReference type="InterPro" id="IPR011577">
    <property type="entry name" value="Cyt_b561_bac/Ni-Hgenase"/>
</dbReference>
<dbReference type="GO" id="GO:0009055">
    <property type="term" value="F:electron transfer activity"/>
    <property type="evidence" value="ECO:0007669"/>
    <property type="project" value="InterPro"/>
</dbReference>
<dbReference type="GO" id="GO:0020037">
    <property type="term" value="F:heme binding"/>
    <property type="evidence" value="ECO:0007669"/>
    <property type="project" value="TreeGrafter"/>
</dbReference>
<sequence length="191" mass="21476">MTVNSIRSTRVCPPYIMSNPRSLLDKNNSFGWLSIGLHWFATFAIILLWFVGQSISLQSVEQIDARRSLHITLGLIAWLPLVARIAWRYKSGHPHVNGQTLLEHRLAKAAHHLMLLVLVVMLISGPLMAWAMPDRNSLSEFAFIFHSNAATALAVLVVLHILAALKHLMFHEDETVARIFVPRKDDAQSEG</sequence>
<name>A0A2A4XDY5_9GAMM</name>
<dbReference type="GO" id="GO:0046872">
    <property type="term" value="F:metal ion binding"/>
    <property type="evidence" value="ECO:0007669"/>
    <property type="project" value="UniProtKB-KW"/>
</dbReference>
<dbReference type="SUPFAM" id="SSF81342">
    <property type="entry name" value="Transmembrane di-heme cytochromes"/>
    <property type="match status" value="1"/>
</dbReference>
<evidence type="ECO:0000313" key="15">
    <source>
        <dbReference type="EMBL" id="PCI80245.1"/>
    </source>
</evidence>
<evidence type="ECO:0000256" key="11">
    <source>
        <dbReference type="ARBA" id="ARBA00023136"/>
    </source>
</evidence>
<dbReference type="InterPro" id="IPR016174">
    <property type="entry name" value="Di-haem_cyt_TM"/>
</dbReference>
<keyword evidence="11 13" id="KW-0472">Membrane</keyword>
<dbReference type="Proteomes" id="UP000218767">
    <property type="component" value="Unassembled WGS sequence"/>
</dbReference>
<gene>
    <name evidence="15" type="ORF">COB20_03415</name>
</gene>
<dbReference type="GO" id="GO:0022904">
    <property type="term" value="P:respiratory electron transport chain"/>
    <property type="evidence" value="ECO:0007669"/>
    <property type="project" value="InterPro"/>
</dbReference>
<keyword evidence="9 13" id="KW-1133">Transmembrane helix</keyword>
<evidence type="ECO:0000256" key="7">
    <source>
        <dbReference type="ARBA" id="ARBA00022723"/>
    </source>
</evidence>
<reference evidence="16" key="1">
    <citation type="submission" date="2017-08" db="EMBL/GenBank/DDBJ databases">
        <title>A dynamic microbial community with high functional redundancy inhabits the cold, oxic subseafloor aquifer.</title>
        <authorList>
            <person name="Tully B.J."/>
            <person name="Wheat C.G."/>
            <person name="Glazer B.T."/>
            <person name="Huber J.A."/>
        </authorList>
    </citation>
    <scope>NUCLEOTIDE SEQUENCE [LARGE SCALE GENOMIC DNA]</scope>
</reference>
<comment type="similarity">
    <text evidence="12">Belongs to the cytochrome b561 family.</text>
</comment>
<feature type="transmembrane region" description="Helical" evidence="13">
    <location>
        <begin position="109"/>
        <end position="131"/>
    </location>
</feature>
<evidence type="ECO:0000256" key="12">
    <source>
        <dbReference type="ARBA" id="ARBA00037975"/>
    </source>
</evidence>
<dbReference type="PANTHER" id="PTHR30529:SF7">
    <property type="entry name" value="CYTOCHROME B561 BACTERIAL_NI-HYDROGENASE DOMAIN-CONTAINING PROTEIN"/>
    <property type="match status" value="1"/>
</dbReference>
<dbReference type="PANTHER" id="PTHR30529">
    <property type="entry name" value="CYTOCHROME B561"/>
    <property type="match status" value="1"/>
</dbReference>
<dbReference type="AlphaFoldDB" id="A0A2A4XDY5"/>
<evidence type="ECO:0000256" key="5">
    <source>
        <dbReference type="ARBA" id="ARBA00022617"/>
    </source>
</evidence>
<evidence type="ECO:0000256" key="2">
    <source>
        <dbReference type="ARBA" id="ARBA00004651"/>
    </source>
</evidence>
<evidence type="ECO:0000256" key="1">
    <source>
        <dbReference type="ARBA" id="ARBA00001970"/>
    </source>
</evidence>
<comment type="caution">
    <text evidence="15">The sequence shown here is derived from an EMBL/GenBank/DDBJ whole genome shotgun (WGS) entry which is preliminary data.</text>
</comment>
<evidence type="ECO:0000256" key="6">
    <source>
        <dbReference type="ARBA" id="ARBA00022692"/>
    </source>
</evidence>
<evidence type="ECO:0000256" key="8">
    <source>
        <dbReference type="ARBA" id="ARBA00022982"/>
    </source>
</evidence>
<dbReference type="Pfam" id="PF01292">
    <property type="entry name" value="Ni_hydr_CYTB"/>
    <property type="match status" value="1"/>
</dbReference>
<proteinExistence type="inferred from homology"/>
<keyword evidence="7" id="KW-0479">Metal-binding</keyword>
<keyword evidence="5" id="KW-0349">Heme</keyword>
<evidence type="ECO:0000256" key="13">
    <source>
        <dbReference type="SAM" id="Phobius"/>
    </source>
</evidence>
<feature type="domain" description="Cytochrome b561 bacterial/Ni-hydrogenase" evidence="14">
    <location>
        <begin position="30"/>
        <end position="180"/>
    </location>
</feature>
<keyword evidence="4" id="KW-1003">Cell membrane</keyword>
<comment type="cofactor">
    <cofactor evidence="1">
        <name>heme b</name>
        <dbReference type="ChEBI" id="CHEBI:60344"/>
    </cofactor>
</comment>
<evidence type="ECO:0000256" key="4">
    <source>
        <dbReference type="ARBA" id="ARBA00022475"/>
    </source>
</evidence>
<accession>A0A2A4XDY5</accession>
<evidence type="ECO:0000256" key="3">
    <source>
        <dbReference type="ARBA" id="ARBA00022448"/>
    </source>
</evidence>
<feature type="transmembrane region" description="Helical" evidence="13">
    <location>
        <begin position="30"/>
        <end position="51"/>
    </location>
</feature>
<evidence type="ECO:0000259" key="14">
    <source>
        <dbReference type="Pfam" id="PF01292"/>
    </source>
</evidence>